<feature type="transmembrane region" description="Helical" evidence="1">
    <location>
        <begin position="6"/>
        <end position="24"/>
    </location>
</feature>
<evidence type="ECO:0000313" key="2">
    <source>
        <dbReference type="EMBL" id="ENW02995.1"/>
    </source>
</evidence>
<keyword evidence="3" id="KW-1185">Reference proteome</keyword>
<dbReference type="STRING" id="262668.GCA_000931715_00114"/>
<sequence>MLFIKVLVTLLYVFLGFSLISFILNKLREFYAKKFMNKNELLFIAAAGDELANKFDVNTCVTTYDVPDDSWDTYSLKDKKELMNFFTMLEEYKAPYIYVADKDGVSLLHVAMNYSIKKAGIKLIE</sequence>
<dbReference type="EMBL" id="APQL01000013">
    <property type="protein sequence ID" value="ENW02995.1"/>
    <property type="molecule type" value="Genomic_DNA"/>
</dbReference>
<evidence type="ECO:0000313" key="3">
    <source>
        <dbReference type="Proteomes" id="UP000017670"/>
    </source>
</evidence>
<proteinExistence type="predicted"/>
<dbReference type="PATRIC" id="fig|1217648.3.peg.3307"/>
<keyword evidence="1" id="KW-0472">Membrane</keyword>
<dbReference type="Proteomes" id="UP000017670">
    <property type="component" value="Unassembled WGS sequence"/>
</dbReference>
<keyword evidence="1" id="KW-1133">Transmembrane helix</keyword>
<accession>N9F6Q2</accession>
<comment type="caution">
    <text evidence="2">The sequence shown here is derived from an EMBL/GenBank/DDBJ whole genome shotgun (WGS) entry which is preliminary data.</text>
</comment>
<dbReference type="GeneID" id="29858229"/>
<protein>
    <submittedName>
        <fullName evidence="2">Uncharacterized protein</fullName>
    </submittedName>
</protein>
<evidence type="ECO:0000256" key="1">
    <source>
        <dbReference type="SAM" id="Phobius"/>
    </source>
</evidence>
<name>N9F6Q2_9GAMM</name>
<keyword evidence="1" id="KW-0812">Transmembrane</keyword>
<gene>
    <name evidence="2" type="ORF">F933_03401</name>
</gene>
<reference evidence="2 3" key="1">
    <citation type="submission" date="2013-02" db="EMBL/GenBank/DDBJ databases">
        <title>The Genome Sequence of Acinetobacter beijerinckii CIP 110307.</title>
        <authorList>
            <consortium name="The Broad Institute Genome Sequencing Platform"/>
            <consortium name="The Broad Institute Genome Sequencing Center for Infectious Disease"/>
            <person name="Cerqueira G."/>
            <person name="Feldgarden M."/>
            <person name="Courvalin P."/>
            <person name="Perichon B."/>
            <person name="Grillot-Courvalin C."/>
            <person name="Clermont D."/>
            <person name="Rocha E."/>
            <person name="Yoon E.-J."/>
            <person name="Nemec A."/>
            <person name="Walker B."/>
            <person name="Young S.K."/>
            <person name="Zeng Q."/>
            <person name="Gargeya S."/>
            <person name="Fitzgerald M."/>
            <person name="Haas B."/>
            <person name="Abouelleil A."/>
            <person name="Alvarado L."/>
            <person name="Arachchi H.M."/>
            <person name="Berlin A.M."/>
            <person name="Chapman S.B."/>
            <person name="Dewar J."/>
            <person name="Goldberg J."/>
            <person name="Griggs A."/>
            <person name="Gujja S."/>
            <person name="Hansen M."/>
            <person name="Howarth C."/>
            <person name="Imamovic A."/>
            <person name="Larimer J."/>
            <person name="McCowan C."/>
            <person name="Murphy C."/>
            <person name="Neiman D."/>
            <person name="Pearson M."/>
            <person name="Priest M."/>
            <person name="Roberts A."/>
            <person name="Saif S."/>
            <person name="Shea T."/>
            <person name="Sisk P."/>
            <person name="Sykes S."/>
            <person name="Wortman J."/>
            <person name="Nusbaum C."/>
            <person name="Birren B."/>
        </authorList>
    </citation>
    <scope>NUCLEOTIDE SEQUENCE [LARGE SCALE GENOMIC DNA]</scope>
    <source>
        <strain evidence="2 3">CIP 110307</strain>
    </source>
</reference>
<dbReference type="HOGENOM" id="CLU_1987839_0_0_6"/>
<dbReference type="AlphaFoldDB" id="N9F6Q2"/>
<organism evidence="2 3">
    <name type="scientific">Acinetobacter beijerinckii CIP 110307</name>
    <dbReference type="NCBI Taxonomy" id="1217648"/>
    <lineage>
        <taxon>Bacteria</taxon>
        <taxon>Pseudomonadati</taxon>
        <taxon>Pseudomonadota</taxon>
        <taxon>Gammaproteobacteria</taxon>
        <taxon>Moraxellales</taxon>
        <taxon>Moraxellaceae</taxon>
        <taxon>Acinetobacter</taxon>
    </lineage>
</organism>
<dbReference type="RefSeq" id="WP_005063420.1">
    <property type="nucleotide sequence ID" value="NZ_KB849767.1"/>
</dbReference>